<reference evidence="2 3" key="1">
    <citation type="submission" date="2018-06" db="EMBL/GenBank/DDBJ databases">
        <authorList>
            <consortium name="Pathogen Informatics"/>
            <person name="Doyle S."/>
        </authorList>
    </citation>
    <scope>NUCLEOTIDE SEQUENCE [LARGE SCALE GENOMIC DNA]</scope>
    <source>
        <strain evidence="2 3">NCTC7582</strain>
    </source>
</reference>
<feature type="chain" id="PRO_5015893089" evidence="1">
    <location>
        <begin position="26"/>
        <end position="258"/>
    </location>
</feature>
<gene>
    <name evidence="2" type="ORF">NCTC7582_01117</name>
</gene>
<organism evidence="2 3">
    <name type="scientific">Lysinibacillus capsici</name>
    <dbReference type="NCBI Taxonomy" id="2115968"/>
    <lineage>
        <taxon>Bacteria</taxon>
        <taxon>Bacillati</taxon>
        <taxon>Bacillota</taxon>
        <taxon>Bacilli</taxon>
        <taxon>Bacillales</taxon>
        <taxon>Bacillaceae</taxon>
        <taxon>Lysinibacillus</taxon>
    </lineage>
</organism>
<evidence type="ECO:0000313" key="2">
    <source>
        <dbReference type="EMBL" id="SPT97483.1"/>
    </source>
</evidence>
<feature type="signal peptide" evidence="1">
    <location>
        <begin position="1"/>
        <end position="25"/>
    </location>
</feature>
<dbReference type="PROSITE" id="PS51257">
    <property type="entry name" value="PROKAR_LIPOPROTEIN"/>
    <property type="match status" value="1"/>
</dbReference>
<protein>
    <submittedName>
        <fullName evidence="2">Uncharacterized protein</fullName>
    </submittedName>
</protein>
<accession>A0A2X0XJ45</accession>
<dbReference type="AlphaFoldDB" id="A0A2X0XJ45"/>
<evidence type="ECO:0000313" key="3">
    <source>
        <dbReference type="Proteomes" id="UP000251431"/>
    </source>
</evidence>
<keyword evidence="1" id="KW-0732">Signal</keyword>
<name>A0A2X0XJ45_9BACI</name>
<dbReference type="Proteomes" id="UP000251431">
    <property type="component" value="Unassembled WGS sequence"/>
</dbReference>
<sequence>MGVNMLKKVVFLFLLLSICSLSACAERNKNAQEHEIETSTSVALSNNDQIDTVQATEALQQIKEQIHFNVPIKMPTTLPIAEGTFLSATARTQGDQVEVIFYESKENMPINDIRLKKSATIIGRLLVKKYKSVEGASTQIAFDNFNQNGGQEVDLGYNIKGYQDAGAGSLWTGWNEGRWAIATHTRTDNPDAGVKLAKQAVAYLENHMLPIPRQYGMAQLDVYQSGNLIVWQDEKLVYTLDSIKDPLKALAIATAFYQ</sequence>
<proteinExistence type="predicted"/>
<dbReference type="EMBL" id="UAQE01000001">
    <property type="protein sequence ID" value="SPT97483.1"/>
    <property type="molecule type" value="Genomic_DNA"/>
</dbReference>
<evidence type="ECO:0000256" key="1">
    <source>
        <dbReference type="SAM" id="SignalP"/>
    </source>
</evidence>